<keyword evidence="1" id="KW-0812">Transmembrane</keyword>
<dbReference type="AlphaFoldDB" id="A0A1G2BNC3"/>
<dbReference type="EMBL" id="MHKK01000018">
    <property type="protein sequence ID" value="OGY90059.1"/>
    <property type="molecule type" value="Genomic_DNA"/>
</dbReference>
<evidence type="ECO:0000313" key="3">
    <source>
        <dbReference type="Proteomes" id="UP000177817"/>
    </source>
</evidence>
<keyword evidence="1" id="KW-0472">Membrane</keyword>
<feature type="transmembrane region" description="Helical" evidence="1">
    <location>
        <begin position="58"/>
        <end position="75"/>
    </location>
</feature>
<comment type="caution">
    <text evidence="2">The sequence shown here is derived from an EMBL/GenBank/DDBJ whole genome shotgun (WGS) entry which is preliminary data.</text>
</comment>
<accession>A0A1G2BNC3</accession>
<feature type="transmembrane region" description="Helical" evidence="1">
    <location>
        <begin position="34"/>
        <end position="52"/>
    </location>
</feature>
<organism evidence="2 3">
    <name type="scientific">Candidatus Komeilibacteria bacterium RIFCSPHIGHO2_01_FULL_52_14</name>
    <dbReference type="NCBI Taxonomy" id="1798549"/>
    <lineage>
        <taxon>Bacteria</taxon>
        <taxon>Candidatus Komeiliibacteriota</taxon>
    </lineage>
</organism>
<sequence>MTSFHETSMNESSAKINADERVYHVSRAFASRRYRLILAGAAVLVFFSLPLFLKARTAGIALWSSLIVLLVFFALQRIRGANYVITATAIVKYTDDGARALWRVPLSEVADVKRNRSSVIIALTHRSLFLYNISEPEAFIRVLRERIYAVNA</sequence>
<dbReference type="Proteomes" id="UP000177817">
    <property type="component" value="Unassembled WGS sequence"/>
</dbReference>
<reference evidence="2 3" key="1">
    <citation type="journal article" date="2016" name="Nat. Commun.">
        <title>Thousands of microbial genomes shed light on interconnected biogeochemical processes in an aquifer system.</title>
        <authorList>
            <person name="Anantharaman K."/>
            <person name="Brown C.T."/>
            <person name="Hug L.A."/>
            <person name="Sharon I."/>
            <person name="Castelle C.J."/>
            <person name="Probst A.J."/>
            <person name="Thomas B.C."/>
            <person name="Singh A."/>
            <person name="Wilkins M.J."/>
            <person name="Karaoz U."/>
            <person name="Brodie E.L."/>
            <person name="Williams K.H."/>
            <person name="Hubbard S.S."/>
            <person name="Banfield J.F."/>
        </authorList>
    </citation>
    <scope>NUCLEOTIDE SEQUENCE [LARGE SCALE GENOMIC DNA]</scope>
</reference>
<proteinExistence type="predicted"/>
<evidence type="ECO:0000313" key="2">
    <source>
        <dbReference type="EMBL" id="OGY90059.1"/>
    </source>
</evidence>
<gene>
    <name evidence="2" type="ORF">A2677_02635</name>
</gene>
<name>A0A1G2BNC3_9BACT</name>
<evidence type="ECO:0000256" key="1">
    <source>
        <dbReference type="SAM" id="Phobius"/>
    </source>
</evidence>
<keyword evidence="1" id="KW-1133">Transmembrane helix</keyword>
<protein>
    <submittedName>
        <fullName evidence="2">Uncharacterized protein</fullName>
    </submittedName>
</protein>